<protein>
    <submittedName>
        <fullName evidence="1">Uncharacterized protein</fullName>
    </submittedName>
</protein>
<keyword evidence="2" id="KW-1185">Reference proteome</keyword>
<organism evidence="1 2">
    <name type="scientific">Flavobacterium arcticum</name>
    <dbReference type="NCBI Taxonomy" id="1784713"/>
    <lineage>
        <taxon>Bacteria</taxon>
        <taxon>Pseudomonadati</taxon>
        <taxon>Bacteroidota</taxon>
        <taxon>Flavobacteriia</taxon>
        <taxon>Flavobacteriales</taxon>
        <taxon>Flavobacteriaceae</taxon>
        <taxon>Flavobacterium</taxon>
    </lineage>
</organism>
<dbReference type="EMBL" id="CP031188">
    <property type="protein sequence ID" value="AXG74208.1"/>
    <property type="molecule type" value="Genomic_DNA"/>
</dbReference>
<reference evidence="1 2" key="1">
    <citation type="submission" date="2018-07" db="EMBL/GenBank/DDBJ databases">
        <title>Complete genome sequence of Flavobacterium arcticum type strain SM1502T.</title>
        <authorList>
            <person name="Li Y."/>
            <person name="Li D.-D."/>
        </authorList>
    </citation>
    <scope>NUCLEOTIDE SEQUENCE [LARGE SCALE GENOMIC DNA]</scope>
    <source>
        <strain evidence="1 2">SM1502</strain>
    </source>
</reference>
<evidence type="ECO:0000313" key="1">
    <source>
        <dbReference type="EMBL" id="AXG74208.1"/>
    </source>
</evidence>
<dbReference type="Proteomes" id="UP000253951">
    <property type="component" value="Chromosome"/>
</dbReference>
<accession>A0A345HC98</accession>
<name>A0A345HC98_9FLAO</name>
<proteinExistence type="predicted"/>
<gene>
    <name evidence="1" type="ORF">DVK85_08130</name>
</gene>
<dbReference type="KEGG" id="fat:DVK85_08130"/>
<sequence>MSFICANVQAQVEKAAVVTFYTNKVVGFSEISGVGTGAILEKVLNLSEDPDFNLEPLLNKFHDQFFTKYAKDFQYDFLPEDEVTNDPEYVNFVPSMLGVETKENDRLLTYGDYKAIYEGALGKANEEGMAEIFKDKVDRIIYVSFSFDLLPTTVGPLLKIRARMRIAVYDKEGEKIFVIREGANSKQKVLSVGGIPILNSSEILPMCESALEELMKDMDKKLERKILKNLKKKS</sequence>
<evidence type="ECO:0000313" key="2">
    <source>
        <dbReference type="Proteomes" id="UP000253951"/>
    </source>
</evidence>
<dbReference type="AlphaFoldDB" id="A0A345HC98"/>